<feature type="coiled-coil region" evidence="8">
    <location>
        <begin position="305"/>
        <end position="332"/>
    </location>
</feature>
<feature type="coiled-coil region" evidence="8">
    <location>
        <begin position="164"/>
        <end position="208"/>
    </location>
</feature>
<evidence type="ECO:0000256" key="3">
    <source>
        <dbReference type="ARBA" id="ARBA00022741"/>
    </source>
</evidence>
<dbReference type="SUPFAM" id="SSF50447">
    <property type="entry name" value="Translation proteins"/>
    <property type="match status" value="2"/>
</dbReference>
<comment type="caution">
    <text evidence="11">The sequence shown here is derived from an EMBL/GenBank/DDBJ whole genome shotgun (WGS) entry which is preliminary data.</text>
</comment>
<dbReference type="Gene3D" id="3.40.50.300">
    <property type="entry name" value="P-loop containing nucleotide triphosphate hydrolases"/>
    <property type="match status" value="1"/>
</dbReference>
<dbReference type="RefSeq" id="XP_028530743.1">
    <property type="nucleotide sequence ID" value="XM_028674384.1"/>
</dbReference>
<keyword evidence="3" id="KW-0547">Nucleotide-binding</keyword>
<dbReference type="GO" id="GO:0005525">
    <property type="term" value="F:GTP binding"/>
    <property type="evidence" value="ECO:0007669"/>
    <property type="project" value="UniProtKB-KW"/>
</dbReference>
<evidence type="ECO:0000256" key="4">
    <source>
        <dbReference type="ARBA" id="ARBA00022917"/>
    </source>
</evidence>
<dbReference type="GeneID" id="39728905"/>
<dbReference type="InterPro" id="IPR053905">
    <property type="entry name" value="EF-G-like_DII"/>
</dbReference>
<evidence type="ECO:0000256" key="5">
    <source>
        <dbReference type="ARBA" id="ARBA00023134"/>
    </source>
</evidence>
<feature type="region of interest" description="Disordered" evidence="9">
    <location>
        <begin position="268"/>
        <end position="287"/>
    </location>
</feature>
<dbReference type="SUPFAM" id="SSF52156">
    <property type="entry name" value="Initiation factor IF2/eIF5b, domain 3"/>
    <property type="match status" value="1"/>
</dbReference>
<keyword evidence="2" id="KW-0396">Initiation factor</keyword>
<dbReference type="CDD" id="cd01887">
    <property type="entry name" value="IF2_eIF5B"/>
    <property type="match status" value="1"/>
</dbReference>
<evidence type="ECO:0000313" key="11">
    <source>
        <dbReference type="EMBL" id="CRG97944.1"/>
    </source>
</evidence>
<dbReference type="Pfam" id="PF11987">
    <property type="entry name" value="IF-2"/>
    <property type="match status" value="1"/>
</dbReference>
<dbReference type="PROSITE" id="PS51722">
    <property type="entry name" value="G_TR_2"/>
    <property type="match status" value="1"/>
</dbReference>
<evidence type="ECO:0000256" key="7">
    <source>
        <dbReference type="ARBA" id="ARBA00044105"/>
    </source>
</evidence>
<evidence type="ECO:0000259" key="10">
    <source>
        <dbReference type="PROSITE" id="PS51722"/>
    </source>
</evidence>
<proteinExistence type="inferred from homology"/>
<evidence type="ECO:0000313" key="12">
    <source>
        <dbReference type="Proteomes" id="UP000220797"/>
    </source>
</evidence>
<dbReference type="SUPFAM" id="SSF52540">
    <property type="entry name" value="P-loop containing nucleoside triphosphate hydrolases"/>
    <property type="match status" value="1"/>
</dbReference>
<dbReference type="EMBL" id="CVMV01000117">
    <property type="protein sequence ID" value="CRG97944.1"/>
    <property type="molecule type" value="Genomic_DNA"/>
</dbReference>
<evidence type="ECO:0000256" key="6">
    <source>
        <dbReference type="ARBA" id="ARBA00025162"/>
    </source>
</evidence>
<dbReference type="InterPro" id="IPR023115">
    <property type="entry name" value="TIF_IF2_dom3"/>
</dbReference>
<feature type="region of interest" description="Disordered" evidence="9">
    <location>
        <begin position="885"/>
        <end position="909"/>
    </location>
</feature>
<dbReference type="SUPFAM" id="SSF50249">
    <property type="entry name" value="Nucleic acid-binding proteins"/>
    <property type="match status" value="1"/>
</dbReference>
<gene>
    <name evidence="11" type="primary">MB2</name>
    <name evidence="11" type="ORF">PGAL8A_00038100</name>
</gene>
<dbReference type="Gene3D" id="3.40.50.10050">
    <property type="entry name" value="Translation initiation factor IF- 2, domain 3"/>
    <property type="match status" value="1"/>
</dbReference>
<dbReference type="FunFam" id="3.40.50.300:FF:000019">
    <property type="entry name" value="Translation initiation factor IF-2"/>
    <property type="match status" value="1"/>
</dbReference>
<dbReference type="GO" id="GO:0003924">
    <property type="term" value="F:GTPase activity"/>
    <property type="evidence" value="ECO:0007669"/>
    <property type="project" value="InterPro"/>
</dbReference>
<dbReference type="GO" id="GO:0003743">
    <property type="term" value="F:translation initiation factor activity"/>
    <property type="evidence" value="ECO:0007669"/>
    <property type="project" value="UniProtKB-KW"/>
</dbReference>
<dbReference type="FunFam" id="2.40.30.10:FF:000008">
    <property type="entry name" value="Translation initiation factor IF-2"/>
    <property type="match status" value="1"/>
</dbReference>
<name>A0A1J1H3M3_PLAGA</name>
<dbReference type="Pfam" id="PF22042">
    <property type="entry name" value="EF-G_D2"/>
    <property type="match status" value="1"/>
</dbReference>
<feature type="domain" description="Tr-type G" evidence="10">
    <location>
        <begin position="961"/>
        <end position="1130"/>
    </location>
</feature>
<keyword evidence="4" id="KW-0648">Protein biosynthesis</keyword>
<sequence>MFLKFLCVFLLTIYVAIIKINTSLSSNIRRKLFFNSCKNYKLSKGSIFNYNFILNKLLIKNVKSIHKTKIKNPFLDSHFQYNPNINALENIINNRNKKLNYIHLYNDYKNGCILNKVNRNVNQKIYTRKEDEYKRKSNLSEKYDSNNTEKKNNIMKKDINNRYISKKEVNRDKLLNRINDLKIKDNKTNEIENNLKNANDNQQNMDLKINSKEKINKNVNPSQLNNANNNDRIKPYNYKYNYTHNNNYNNNNDIIKYTNDNNENMKSNKDINNGEHNPSNTYYKKNSNNNIKLDSIYTNKNEMSLNKVNRNLINNENNIKEETLKNKKLKDLKFDENMGKTFEGYVYNVNKNVACIKISDLNKFGLLFKNKSNLGEDIDDMNNFFEVNQKVFVKILGINIRSKMYYLGNIIKYNENIKLKRGECSKGLITKICESYCFIKILRNGSSGYLHKSKLFVSNVNNNLESLSNLIGSKKDKIINNKNNLVKFHFTNIFKIWDIIDVQVLGESDNSFKSNYVLTIPKTSETFKKIIHSLNLDGENKENQYNDNNNNNLKDENELKNINSIYNDKKKSTRKKDKLIDQIEYQHTKNHNYLKKNREPFDKLNKNSKQYQLPENITISLLSKTIKISLSSIKKFFVINENKEFNSNFKLNSEQIKKVCEYFNINCNIQDKNNFSDIRDTVDHNYNEINAIHETNQNFKDKIYINQINKNDIYKSKIDKDKNDNIIIDEKETDKNDNDYIIINKNVKDKIVDDKNIENKIIIDKKEKDKNSENKIIDDKKEKDKNSENKIIDDKKEKDKKIKNKIMVNKKEKDKNIEDEILVNKKERKKNIEEKVINDEKENDKNIKNEIIVDRKEKNKNSENKIIVDRKEKNKNSENKIIVDKKEKDNNTEDEIMENKKEKDQNIEDKKEIDNGKKCEVNVIHKKLKNKEKKKNNNLTDILSKDNDLKKGNKDNSCIKKRNVVVTFIGHINHGKTSLFDYICKTDERNKEYGLITQNIRAFKATVKDEYTFTFIDTPGHEAFMPIRSRGVKISDLSILVISGEEGIQEQTIECIKLIKEFNIKIIIAITKVDLTNVYVDRIIDDLLYYGISTELNGGEIQVIECSIFKDESINKLLDAISLESEFINLDINNNEQASGVILDSYIDKTGIVSVNLLQSGTLKVNDYFYTGFSYGKIKVLKDHLNRNIKCAYSSDPIKVIGYNKNSLPKAGDKFFVVENESIAREIAEHNKNEMLSIEMNNFNYGGENLDIYENFILPNENKSNTTILLDENKSNEQNDITAKNINNNVNSNINEKNTILNSERDNSNKDEHKLNNISSIYTNSLTSCILNDNDKSLYKSNLKNIYVNYFIKCDKQGTIDVLKNSILKLEKEDSIYKVKNKIVYANIGDISSSDINYAVSFNAIIIGFNVKISKNIGKNFKKPPCKILFSNVLYELIEKIEEEMKNRLSVKPNGNLVGEAKILKVFNISKLGKVAGCVVTSGYINNNSNVRILRNDKVIYMGKLISLKIIKEEKTQVVKNDECGMGFENFVDFLPDDIIESYEE</sequence>
<dbReference type="Pfam" id="PF00009">
    <property type="entry name" value="GTP_EFTU"/>
    <property type="match status" value="1"/>
</dbReference>
<dbReference type="InterPro" id="IPR009000">
    <property type="entry name" value="Transl_B-barrel_sf"/>
</dbReference>
<dbReference type="PANTHER" id="PTHR43381">
    <property type="entry name" value="TRANSLATION INITIATION FACTOR IF-2-RELATED"/>
    <property type="match status" value="1"/>
</dbReference>
<dbReference type="OMA" id="VQDMDVQ"/>
<dbReference type="InterPro" id="IPR005225">
    <property type="entry name" value="Small_GTP-bd"/>
</dbReference>
<reference evidence="11" key="1">
    <citation type="submission" date="2015-04" db="EMBL/GenBank/DDBJ databases">
        <authorList>
            <consortium name="Pathogen Informatics"/>
        </authorList>
    </citation>
    <scope>NUCLEOTIDE SEQUENCE [LARGE SCALE GENOMIC DNA]</scope>
    <source>
        <strain evidence="11">8A</strain>
    </source>
</reference>
<evidence type="ECO:0000256" key="8">
    <source>
        <dbReference type="SAM" id="Coils"/>
    </source>
</evidence>
<dbReference type="VEuPathDB" id="PlasmoDB:PGAL8A_00038100"/>
<dbReference type="Proteomes" id="UP000220797">
    <property type="component" value="Unassembled WGS sequence"/>
</dbReference>
<dbReference type="InterPro" id="IPR027417">
    <property type="entry name" value="P-loop_NTPase"/>
</dbReference>
<dbReference type="OrthoDB" id="361630at2759"/>
<evidence type="ECO:0000256" key="1">
    <source>
        <dbReference type="ARBA" id="ARBA00007733"/>
    </source>
</evidence>
<evidence type="ECO:0000256" key="2">
    <source>
        <dbReference type="ARBA" id="ARBA00022540"/>
    </source>
</evidence>
<protein>
    <recommendedName>
        <fullName evidence="7">Translation initiation factor IF-2, chloroplastic</fullName>
    </recommendedName>
</protein>
<dbReference type="CDD" id="cd03702">
    <property type="entry name" value="IF2_mtIF2_II"/>
    <property type="match status" value="1"/>
</dbReference>
<dbReference type="FunFam" id="2.40.30.10:FF:000054">
    <property type="entry name" value="Translation initiation factor IF-2"/>
    <property type="match status" value="1"/>
</dbReference>
<accession>A0A1J1H3M3</accession>
<comment type="similarity">
    <text evidence="1">Belongs to the TRAFAC class translation factor GTPase superfamily. Classic translation factor GTPase family. IF-2 subfamily.</text>
</comment>
<dbReference type="Gene3D" id="2.40.30.10">
    <property type="entry name" value="Translation factors"/>
    <property type="match status" value="2"/>
</dbReference>
<keyword evidence="12" id="KW-1185">Reference proteome</keyword>
<feature type="compositionally biased region" description="Low complexity" evidence="9">
    <location>
        <begin position="277"/>
        <end position="287"/>
    </location>
</feature>
<dbReference type="GO" id="GO:0005737">
    <property type="term" value="C:cytoplasm"/>
    <property type="evidence" value="ECO:0007669"/>
    <property type="project" value="TreeGrafter"/>
</dbReference>
<dbReference type="InterPro" id="IPR044145">
    <property type="entry name" value="IF2_II"/>
</dbReference>
<dbReference type="InterPro" id="IPR000795">
    <property type="entry name" value="T_Tr_GTP-bd_dom"/>
</dbReference>
<organism evidence="11 12">
    <name type="scientific">Plasmodium gallinaceum</name>
    <dbReference type="NCBI Taxonomy" id="5849"/>
    <lineage>
        <taxon>Eukaryota</taxon>
        <taxon>Sar</taxon>
        <taxon>Alveolata</taxon>
        <taxon>Apicomplexa</taxon>
        <taxon>Aconoidasida</taxon>
        <taxon>Haemosporida</taxon>
        <taxon>Plasmodiidae</taxon>
        <taxon>Plasmodium</taxon>
        <taxon>Plasmodium (Haemamoeba)</taxon>
    </lineage>
</organism>
<dbReference type="InterPro" id="IPR036925">
    <property type="entry name" value="TIF_IF2_dom3_sf"/>
</dbReference>
<dbReference type="PANTHER" id="PTHR43381:SF5">
    <property type="entry name" value="TR-TYPE G DOMAIN-CONTAINING PROTEIN"/>
    <property type="match status" value="1"/>
</dbReference>
<keyword evidence="5" id="KW-0342">GTP-binding</keyword>
<keyword evidence="8" id="KW-0175">Coiled coil</keyword>
<dbReference type="FunFam" id="3.40.50.10050:FF:000001">
    <property type="entry name" value="Translation initiation factor IF-2"/>
    <property type="match status" value="1"/>
</dbReference>
<evidence type="ECO:0000256" key="9">
    <source>
        <dbReference type="SAM" id="MobiDB-lite"/>
    </source>
</evidence>
<comment type="function">
    <text evidence="6">One of the essential components for the initiation of protein synthesis. Protects formylmethionyl-tRNA from spontaneous hydrolysis and promotes its binding to the 30S ribosomal subunits. Also involved in the hydrolysis of GTP during the formation of the 70S ribosomal complex.</text>
</comment>
<dbReference type="CDD" id="cd03692">
    <property type="entry name" value="mtIF2_IVc"/>
    <property type="match status" value="1"/>
</dbReference>
<dbReference type="InterPro" id="IPR012340">
    <property type="entry name" value="NA-bd_OB-fold"/>
</dbReference>
<dbReference type="NCBIfam" id="TIGR00231">
    <property type="entry name" value="small_GTP"/>
    <property type="match status" value="1"/>
</dbReference>
<dbReference type="InterPro" id="IPR015760">
    <property type="entry name" value="TIF_IF2"/>
</dbReference>